<evidence type="ECO:0000259" key="7">
    <source>
        <dbReference type="Pfam" id="PF21467"/>
    </source>
</evidence>
<evidence type="ECO:0000259" key="5">
    <source>
        <dbReference type="Pfam" id="PF01301"/>
    </source>
</evidence>
<keyword evidence="2" id="KW-0378">Hydrolase</keyword>
<evidence type="ECO:0000256" key="3">
    <source>
        <dbReference type="ARBA" id="ARBA00023295"/>
    </source>
</evidence>
<feature type="active site" description="Nucleophile" evidence="4">
    <location>
        <position position="230"/>
    </location>
</feature>
<dbReference type="InterPro" id="IPR001944">
    <property type="entry name" value="Glycoside_Hdrlase_35"/>
</dbReference>
<dbReference type="Pfam" id="PF01301">
    <property type="entry name" value="Glyco_hydro_35"/>
    <property type="match status" value="1"/>
</dbReference>
<dbReference type="PROSITE" id="PS01182">
    <property type="entry name" value="GLYCOSYL_HYDROL_F35"/>
    <property type="match status" value="1"/>
</dbReference>
<dbReference type="Gene3D" id="2.60.120.260">
    <property type="entry name" value="Galactose-binding domain-like"/>
    <property type="match status" value="2"/>
</dbReference>
<dbReference type="FunFam" id="3.20.20.80:FF:000115">
    <property type="entry name" value="Beta-galactosidase"/>
    <property type="match status" value="1"/>
</dbReference>
<dbReference type="EMBL" id="CP051177">
    <property type="protein sequence ID" value="QKX51015.1"/>
    <property type="molecule type" value="Genomic_DNA"/>
</dbReference>
<dbReference type="RefSeq" id="WP_176294573.1">
    <property type="nucleotide sequence ID" value="NZ_CP051177.1"/>
</dbReference>
<sequence length="574" mass="66049">MLTVKNESFYFEEEPFQILSGGIHYFRTVPEHWEDRLQKLKALGLNTVETYIPWNFHEPKKGEFQFSGLADIERFIELAQRVGLYVILRPAPYICAEWEMGGLPSWLLKDKSLVMRSSDPSFLKHVEDYFAVLLPKFKRHLYQNGGPVIAMQIENEYGAYGNDLAYLDFYKDQYQKHGLDTFLFTSDGPDFITQGSLPDVTTTLNFGSRVDESFNALEAFKPGSPKMVAEFWIGWFDYWSGEHTVRSGDDVAAVFKEIMDKNISVNFYMFHGGTNFGFMNGANHYDIYYPTITSYDYDSLLTEGGAITEKYKAVKRVLSEYSEVPADFEETPTTTEYGTVNVTESVSLFDVLESISEKVEHIVPLPMEDIGQAYGYTLYRTTVNRQGELKMNSGNIRDRGFIYINGRYAATTYINDEDKALVLDFPERVNTLEILVENMGRANYGEHLTDQKGLLKNLWLGEQYFFHWEMFKIEMDRLPLDYQIGNEERFPKFFRGTFDAAEGLDAYVDTQGFTKGNVFINGFNLGRYWNTAGPQQRLYVPGPLLKKENNEVVVLELENTTTDQIQLLDQPKLG</sequence>
<organism evidence="8 9">
    <name type="scientific">Planococcus glaciei</name>
    <dbReference type="NCBI Taxonomy" id="459472"/>
    <lineage>
        <taxon>Bacteria</taxon>
        <taxon>Bacillati</taxon>
        <taxon>Bacillota</taxon>
        <taxon>Bacilli</taxon>
        <taxon>Bacillales</taxon>
        <taxon>Caryophanaceae</taxon>
        <taxon>Planococcus</taxon>
    </lineage>
</organism>
<dbReference type="PANTHER" id="PTHR23421">
    <property type="entry name" value="BETA-GALACTOSIDASE RELATED"/>
    <property type="match status" value="1"/>
</dbReference>
<dbReference type="Proteomes" id="UP000509222">
    <property type="component" value="Chromosome"/>
</dbReference>
<dbReference type="InterPro" id="IPR048913">
    <property type="entry name" value="BetaGal_gal-bd"/>
</dbReference>
<dbReference type="InterPro" id="IPR026283">
    <property type="entry name" value="B-gal_1-like"/>
</dbReference>
<dbReference type="SUPFAM" id="SSF49785">
    <property type="entry name" value="Galactose-binding domain-like"/>
    <property type="match status" value="1"/>
</dbReference>
<dbReference type="SUPFAM" id="SSF51445">
    <property type="entry name" value="(Trans)glycosidases"/>
    <property type="match status" value="1"/>
</dbReference>
<dbReference type="Gene3D" id="3.20.20.80">
    <property type="entry name" value="Glycosidases"/>
    <property type="match status" value="1"/>
</dbReference>
<dbReference type="InterPro" id="IPR017853">
    <property type="entry name" value="GH"/>
</dbReference>
<dbReference type="InterPro" id="IPR031330">
    <property type="entry name" value="Gly_Hdrlase_35_cat"/>
</dbReference>
<protein>
    <submittedName>
        <fullName evidence="8">Beta-galactosidase</fullName>
    </submittedName>
</protein>
<evidence type="ECO:0000313" key="9">
    <source>
        <dbReference type="Proteomes" id="UP000509222"/>
    </source>
</evidence>
<dbReference type="InterPro" id="IPR008979">
    <property type="entry name" value="Galactose-bd-like_sf"/>
</dbReference>
<feature type="domain" description="Glycoside hydrolase 35 catalytic" evidence="5">
    <location>
        <begin position="8"/>
        <end position="320"/>
    </location>
</feature>
<proteinExistence type="inferred from homology"/>
<keyword evidence="3" id="KW-0326">Glycosidase</keyword>
<dbReference type="FunFam" id="2.60.120.260:FF:000049">
    <property type="entry name" value="Beta-galactosidase"/>
    <property type="match status" value="1"/>
</dbReference>
<dbReference type="PRINTS" id="PR00742">
    <property type="entry name" value="GLHYDRLASE35"/>
</dbReference>
<reference evidence="9" key="1">
    <citation type="submission" date="2020-06" db="EMBL/GenBank/DDBJ databases">
        <title>Isolation of Planomicrobium glaciei.</title>
        <authorList>
            <person name="Malisova L."/>
            <person name="Safrankova R."/>
            <person name="Jakubu V."/>
            <person name="Spanelova P."/>
        </authorList>
    </citation>
    <scope>NUCLEOTIDE SEQUENCE [LARGE SCALE GENOMIC DNA]</scope>
    <source>
        <strain evidence="9">NRL-ATB46093</strain>
    </source>
</reference>
<evidence type="ECO:0000313" key="8">
    <source>
        <dbReference type="EMBL" id="QKX51015.1"/>
    </source>
</evidence>
<name>A0A7H8QCD0_9BACL</name>
<dbReference type="PIRSF" id="PIRSF006336">
    <property type="entry name" value="B-gal"/>
    <property type="match status" value="1"/>
</dbReference>
<evidence type="ECO:0000259" key="6">
    <source>
        <dbReference type="Pfam" id="PF21317"/>
    </source>
</evidence>
<evidence type="ECO:0000256" key="4">
    <source>
        <dbReference type="PIRSR" id="PIRSR006336-1"/>
    </source>
</evidence>
<evidence type="ECO:0000256" key="1">
    <source>
        <dbReference type="ARBA" id="ARBA00009809"/>
    </source>
</evidence>
<dbReference type="GO" id="GO:0004565">
    <property type="term" value="F:beta-galactosidase activity"/>
    <property type="evidence" value="ECO:0007669"/>
    <property type="project" value="InterPro"/>
</dbReference>
<keyword evidence="9" id="KW-1185">Reference proteome</keyword>
<dbReference type="Pfam" id="PF21317">
    <property type="entry name" value="BetaGal_ABD_1"/>
    <property type="match status" value="1"/>
</dbReference>
<comment type="similarity">
    <text evidence="1">Belongs to the glycosyl hydrolase 35 family.</text>
</comment>
<dbReference type="Pfam" id="PF21467">
    <property type="entry name" value="BetaGal_gal-bd"/>
    <property type="match status" value="1"/>
</dbReference>
<feature type="domain" description="Beta-galactosidase 1-like first all-beta" evidence="6">
    <location>
        <begin position="364"/>
        <end position="473"/>
    </location>
</feature>
<evidence type="ECO:0000256" key="2">
    <source>
        <dbReference type="ARBA" id="ARBA00022801"/>
    </source>
</evidence>
<dbReference type="InterPro" id="IPR048912">
    <property type="entry name" value="BetaGal1-like_ABD1"/>
</dbReference>
<feature type="domain" description="Beta-galactosidase galactose-binding" evidence="7">
    <location>
        <begin position="491"/>
        <end position="550"/>
    </location>
</feature>
<dbReference type="GO" id="GO:0005975">
    <property type="term" value="P:carbohydrate metabolic process"/>
    <property type="evidence" value="ECO:0007669"/>
    <property type="project" value="InterPro"/>
</dbReference>
<dbReference type="InterPro" id="IPR019801">
    <property type="entry name" value="Glyco_hydro_35_CS"/>
</dbReference>
<feature type="active site" description="Proton donor" evidence="4">
    <location>
        <position position="156"/>
    </location>
</feature>
<gene>
    <name evidence="8" type="ORF">HF394_10685</name>
</gene>
<dbReference type="AlphaFoldDB" id="A0A7H8QCD0"/>
<accession>A0A7H8QCD0</accession>